<keyword evidence="2" id="KW-1185">Reference proteome</keyword>
<reference evidence="2" key="1">
    <citation type="journal article" date="2018" name="MSphere">
        <title>Fusobacterium Genomics Using MinION and Illumina Sequencing Enables Genome Completion and Correction.</title>
        <authorList>
            <person name="Todd S.M."/>
            <person name="Settlage R.E."/>
            <person name="Lahmers K.K."/>
            <person name="Slade D.J."/>
        </authorList>
    </citation>
    <scope>NUCLEOTIDE SEQUENCE [LARGE SCALE GENOMIC DNA]</scope>
    <source>
        <strain evidence="2">ATCC 27725</strain>
    </source>
</reference>
<dbReference type="RefSeq" id="WP_005948951.1">
    <property type="nucleotide sequence ID" value="NZ_CP028103.1"/>
</dbReference>
<evidence type="ECO:0000313" key="2">
    <source>
        <dbReference type="Proteomes" id="UP000241238"/>
    </source>
</evidence>
<sequence>MSLTTFLKGNAKTIGVIEYAPSDRFLDEEGKPAKFKIRAISGKLDAQLRAQSQIKDLKSGAIDFDTNKYMALLMTTCISEPDLRNAELQDSYEVKNEVDLLEVMFTAGEYQRLLMKVQEVNGFTETYQEKVKQAKN</sequence>
<gene>
    <name evidence="1" type="ORF">C4N18_03445</name>
</gene>
<dbReference type="EMBL" id="CP028103">
    <property type="protein sequence ID" value="AVQ30329.1"/>
    <property type="molecule type" value="Genomic_DNA"/>
</dbReference>
<dbReference type="Proteomes" id="UP000241238">
    <property type="component" value="Chromosome"/>
</dbReference>
<dbReference type="InterPro" id="IPR014986">
    <property type="entry name" value="XkdN-like"/>
</dbReference>
<evidence type="ECO:0000313" key="1">
    <source>
        <dbReference type="EMBL" id="AVQ30329.1"/>
    </source>
</evidence>
<organism evidence="1 2">
    <name type="scientific">Fusobacterium varium ATCC 27725</name>
    <dbReference type="NCBI Taxonomy" id="469618"/>
    <lineage>
        <taxon>Bacteria</taxon>
        <taxon>Fusobacteriati</taxon>
        <taxon>Fusobacteriota</taxon>
        <taxon>Fusobacteriia</taxon>
        <taxon>Fusobacteriales</taxon>
        <taxon>Fusobacteriaceae</taxon>
        <taxon>Fusobacterium</taxon>
    </lineage>
</organism>
<dbReference type="Gene3D" id="3.30.2220.30">
    <property type="match status" value="1"/>
</dbReference>
<protein>
    <submittedName>
        <fullName evidence="1">Phage portal protein</fullName>
    </submittedName>
</protein>
<name>A0ABM6U217_FUSVA</name>
<dbReference type="InterPro" id="IPR038559">
    <property type="entry name" value="XkdN-like_sf"/>
</dbReference>
<accession>A0ABM6U217</accession>
<proteinExistence type="predicted"/>
<dbReference type="Pfam" id="PF08890">
    <property type="entry name" value="Phage_TAC_5"/>
    <property type="match status" value="1"/>
</dbReference>
<dbReference type="GeneID" id="77467033"/>